<accession>A0ABN3JD77</accession>
<proteinExistence type="predicted"/>
<sequence>MTGLLVIGGLGTGFGSIGWAVFTDAPAWHGWAGATAGLVLFLAGGAVAPEVEEEASPSKDGDGWWADGAHGQRAGGKDTSGGSGCGAVTGGDGGGCGAGCGGCGCGG</sequence>
<keyword evidence="2" id="KW-0472">Membrane</keyword>
<evidence type="ECO:0000256" key="1">
    <source>
        <dbReference type="SAM" id="MobiDB-lite"/>
    </source>
</evidence>
<evidence type="ECO:0000256" key="2">
    <source>
        <dbReference type="SAM" id="Phobius"/>
    </source>
</evidence>
<comment type="caution">
    <text evidence="3">The sequence shown here is derived from an EMBL/GenBank/DDBJ whole genome shotgun (WGS) entry which is preliminary data.</text>
</comment>
<name>A0ABN3JD77_9ACTN</name>
<keyword evidence="4" id="KW-1185">Reference proteome</keyword>
<reference evidence="3 4" key="1">
    <citation type="journal article" date="2019" name="Int. J. Syst. Evol. Microbiol.">
        <title>The Global Catalogue of Microorganisms (GCM) 10K type strain sequencing project: providing services to taxonomists for standard genome sequencing and annotation.</title>
        <authorList>
            <consortium name="The Broad Institute Genomics Platform"/>
            <consortium name="The Broad Institute Genome Sequencing Center for Infectious Disease"/>
            <person name="Wu L."/>
            <person name="Ma J."/>
        </authorList>
    </citation>
    <scope>NUCLEOTIDE SEQUENCE [LARGE SCALE GENOMIC DNA]</scope>
    <source>
        <strain evidence="3 4">JCM 6305</strain>
    </source>
</reference>
<gene>
    <name evidence="3" type="ORF">GCM10010405_06040</name>
</gene>
<protein>
    <submittedName>
        <fullName evidence="3">Uncharacterized protein</fullName>
    </submittedName>
</protein>
<organism evidence="3 4">
    <name type="scientific">Streptomyces macrosporus</name>
    <dbReference type="NCBI Taxonomy" id="44032"/>
    <lineage>
        <taxon>Bacteria</taxon>
        <taxon>Bacillati</taxon>
        <taxon>Actinomycetota</taxon>
        <taxon>Actinomycetes</taxon>
        <taxon>Kitasatosporales</taxon>
        <taxon>Streptomycetaceae</taxon>
        <taxon>Streptomyces</taxon>
    </lineage>
</organism>
<dbReference type="Proteomes" id="UP001501638">
    <property type="component" value="Unassembled WGS sequence"/>
</dbReference>
<feature type="transmembrane region" description="Helical" evidence="2">
    <location>
        <begin position="30"/>
        <end position="49"/>
    </location>
</feature>
<feature type="region of interest" description="Disordered" evidence="1">
    <location>
        <begin position="50"/>
        <end position="84"/>
    </location>
</feature>
<dbReference type="EMBL" id="BAAASZ010000006">
    <property type="protein sequence ID" value="GAA2426327.1"/>
    <property type="molecule type" value="Genomic_DNA"/>
</dbReference>
<evidence type="ECO:0000313" key="4">
    <source>
        <dbReference type="Proteomes" id="UP001501638"/>
    </source>
</evidence>
<evidence type="ECO:0000313" key="3">
    <source>
        <dbReference type="EMBL" id="GAA2426327.1"/>
    </source>
</evidence>
<keyword evidence="2" id="KW-1133">Transmembrane helix</keyword>
<keyword evidence="2" id="KW-0812">Transmembrane</keyword>